<dbReference type="EC" id="2.4.-.-" evidence="7"/>
<feature type="domain" description="Glycosyl transferase family 1" evidence="4">
    <location>
        <begin position="194"/>
        <end position="344"/>
    </location>
</feature>
<name>A0AAF0BS02_9ACTN</name>
<dbReference type="Gene3D" id="3.40.50.150">
    <property type="entry name" value="Vaccinia Virus protein VP39"/>
    <property type="match status" value="1"/>
</dbReference>
<keyword evidence="1 7" id="KW-0328">Glycosyltransferase</keyword>
<dbReference type="InterPro" id="IPR029063">
    <property type="entry name" value="SAM-dependent_MTases_sf"/>
</dbReference>
<feature type="domain" description="Glycosyltransferase subfamily 4-like N-terminal" evidence="6">
    <location>
        <begin position="32"/>
        <end position="184"/>
    </location>
</feature>
<dbReference type="InterPro" id="IPR050194">
    <property type="entry name" value="Glycosyltransferase_grp1"/>
</dbReference>
<feature type="region of interest" description="Disordered" evidence="3">
    <location>
        <begin position="373"/>
        <end position="401"/>
    </location>
</feature>
<keyword evidence="8" id="KW-1185">Reference proteome</keyword>
<evidence type="ECO:0000256" key="1">
    <source>
        <dbReference type="ARBA" id="ARBA00022676"/>
    </source>
</evidence>
<dbReference type="GO" id="GO:1901137">
    <property type="term" value="P:carbohydrate derivative biosynthetic process"/>
    <property type="evidence" value="ECO:0007669"/>
    <property type="project" value="UniProtKB-ARBA"/>
</dbReference>
<dbReference type="CDD" id="cd03801">
    <property type="entry name" value="GT4_PimA-like"/>
    <property type="match status" value="1"/>
</dbReference>
<reference evidence="7" key="1">
    <citation type="submission" date="2023-01" db="EMBL/GenBank/DDBJ databases">
        <title>The diversity of Class Acidimicrobiia in South China Sea sediment environments and the proposal of Iamia marina sp. nov., a novel species of the genus Iamia.</title>
        <authorList>
            <person name="He Y."/>
            <person name="Tian X."/>
        </authorList>
    </citation>
    <scope>NUCLEOTIDE SEQUENCE</scope>
    <source>
        <strain evidence="7">DSM 19957</strain>
    </source>
</reference>
<organism evidence="7 8">
    <name type="scientific">Iamia majanohamensis</name>
    <dbReference type="NCBI Taxonomy" id="467976"/>
    <lineage>
        <taxon>Bacteria</taxon>
        <taxon>Bacillati</taxon>
        <taxon>Actinomycetota</taxon>
        <taxon>Acidimicrobiia</taxon>
        <taxon>Acidimicrobiales</taxon>
        <taxon>Iamiaceae</taxon>
        <taxon>Iamia</taxon>
    </lineage>
</organism>
<keyword evidence="2 7" id="KW-0808">Transferase</keyword>
<evidence type="ECO:0000259" key="5">
    <source>
        <dbReference type="Pfam" id="PF08241"/>
    </source>
</evidence>
<dbReference type="SUPFAM" id="SSF53756">
    <property type="entry name" value="UDP-Glycosyltransferase/glycogen phosphorylase"/>
    <property type="match status" value="1"/>
</dbReference>
<dbReference type="PANTHER" id="PTHR45947">
    <property type="entry name" value="SULFOQUINOVOSYL TRANSFERASE SQD2"/>
    <property type="match status" value="1"/>
</dbReference>
<dbReference type="GO" id="GO:0016757">
    <property type="term" value="F:glycosyltransferase activity"/>
    <property type="evidence" value="ECO:0007669"/>
    <property type="project" value="UniProtKB-KW"/>
</dbReference>
<gene>
    <name evidence="7" type="ORF">PO878_01925</name>
</gene>
<dbReference type="RefSeq" id="WP_272736997.1">
    <property type="nucleotide sequence ID" value="NZ_CP116942.1"/>
</dbReference>
<dbReference type="GO" id="GO:0008757">
    <property type="term" value="F:S-adenosylmethionine-dependent methyltransferase activity"/>
    <property type="evidence" value="ECO:0007669"/>
    <property type="project" value="InterPro"/>
</dbReference>
<dbReference type="Pfam" id="PF00534">
    <property type="entry name" value="Glycos_transf_1"/>
    <property type="match status" value="1"/>
</dbReference>
<feature type="domain" description="Methyltransferase type 11" evidence="5">
    <location>
        <begin position="447"/>
        <end position="535"/>
    </location>
</feature>
<evidence type="ECO:0000259" key="4">
    <source>
        <dbReference type="Pfam" id="PF00534"/>
    </source>
</evidence>
<evidence type="ECO:0000256" key="2">
    <source>
        <dbReference type="ARBA" id="ARBA00022679"/>
    </source>
</evidence>
<evidence type="ECO:0000256" key="3">
    <source>
        <dbReference type="SAM" id="MobiDB-lite"/>
    </source>
</evidence>
<proteinExistence type="predicted"/>
<dbReference type="Pfam" id="PF08241">
    <property type="entry name" value="Methyltransf_11"/>
    <property type="match status" value="1"/>
</dbReference>
<feature type="compositionally biased region" description="Low complexity" evidence="3">
    <location>
        <begin position="386"/>
        <end position="400"/>
    </location>
</feature>
<dbReference type="EMBL" id="CP116942">
    <property type="protein sequence ID" value="WCO67476.1"/>
    <property type="molecule type" value="Genomic_DNA"/>
</dbReference>
<accession>A0AAF0BS02</accession>
<dbReference type="KEGG" id="ima:PO878_01925"/>
<dbReference type="InterPro" id="IPR001296">
    <property type="entry name" value="Glyco_trans_1"/>
</dbReference>
<evidence type="ECO:0000259" key="6">
    <source>
        <dbReference type="Pfam" id="PF13439"/>
    </source>
</evidence>
<dbReference type="InterPro" id="IPR013216">
    <property type="entry name" value="Methyltransf_11"/>
</dbReference>
<evidence type="ECO:0000313" key="7">
    <source>
        <dbReference type="EMBL" id="WCO67476.1"/>
    </source>
</evidence>
<dbReference type="Pfam" id="PF13439">
    <property type="entry name" value="Glyco_transf_4"/>
    <property type="match status" value="1"/>
</dbReference>
<dbReference type="InterPro" id="IPR028098">
    <property type="entry name" value="Glyco_trans_4-like_N"/>
</dbReference>
<dbReference type="CDD" id="cd02440">
    <property type="entry name" value="AdoMet_MTases"/>
    <property type="match status" value="1"/>
</dbReference>
<dbReference type="AlphaFoldDB" id="A0AAF0BS02"/>
<protein>
    <submittedName>
        <fullName evidence="7">Glycosyltransferase</fullName>
        <ecNumber evidence="7">2.4.-.-</ecNumber>
    </submittedName>
</protein>
<dbReference type="SUPFAM" id="SSF53335">
    <property type="entry name" value="S-adenosyl-L-methionine-dependent methyltransferases"/>
    <property type="match status" value="1"/>
</dbReference>
<sequence>MTAAVTGGRGATPRPLHIAINAWRDTSHPLAGGSEVMIDHLATGLAARGHRVELRAGGPTTTHPYTVRDGGGKFSQYLRAPVDHLRHQRHADLVVDIANGMSFYTPLWRREPTVCFVHHVHTEHWEQWFPKPVAAFGRTLERRAMPLAYASSLYATVSPSSAEALIDLGVAPERIRIVLNGVELPAPEDVAPEAPEPLFLAVGRLVPHKRYDLLARMWRQVHPVVGGRLVIIGEGPEAERIEALDVPGLELLGRVDEATRDRLYGEAWLLLHPSMLEGWGLVVMEAAAQATPTLAFDAPGVRDSVVASRTGVLAHTEGDYVDAWIELARNHDLRAKLGQGARERAEEFGWDATTTRFEEVAYEAVDAGRLARSRRRARPARPVPEARPGGEALPAAPGPDAEVRLPTSWELLRLFSREKTDPDPFYRALAQRSVAQFRHPFEGRRVLDLGCGHGYDTRAMRAAGAEVVPVDMDGAKLVVTGAPLEGSVQGDATRLPFPDASFDGVYCSNLLEHTPATPPVFTEIERVLKPGGWAWVSWTNWYSPWGGHEIVPLHMLGPDRGLRLWRRLFGEPRVNVPYVELWPTYVGTVLADVRSRPGLRLTSASPRYWPRHKWILGVPGLREVVTWNCVLELERTSGT</sequence>
<dbReference type="PANTHER" id="PTHR45947:SF3">
    <property type="entry name" value="SULFOQUINOVOSYL TRANSFERASE SQD2"/>
    <property type="match status" value="1"/>
</dbReference>
<evidence type="ECO:0000313" key="8">
    <source>
        <dbReference type="Proteomes" id="UP001216390"/>
    </source>
</evidence>
<dbReference type="Proteomes" id="UP001216390">
    <property type="component" value="Chromosome"/>
</dbReference>
<dbReference type="Gene3D" id="3.40.50.2000">
    <property type="entry name" value="Glycogen Phosphorylase B"/>
    <property type="match status" value="2"/>
</dbReference>